<evidence type="ECO:0000313" key="3">
    <source>
        <dbReference type="Proteomes" id="UP000076154"/>
    </source>
</evidence>
<comment type="caution">
    <text evidence="2">The sequence shown here is derived from an EMBL/GenBank/DDBJ whole genome shotgun (WGS) entry which is preliminary data.</text>
</comment>
<reference evidence="2" key="1">
    <citation type="submission" date="2018-04" db="EMBL/GenBank/DDBJ databases">
        <title>Whole genome sequencing of Hypsizygus marmoreus.</title>
        <authorList>
            <person name="Choi I.-G."/>
            <person name="Min B."/>
            <person name="Kim J.-G."/>
            <person name="Kim S."/>
            <person name="Oh Y.-L."/>
            <person name="Kong W.-S."/>
            <person name="Park H."/>
            <person name="Jeong J."/>
            <person name="Song E.-S."/>
        </authorList>
    </citation>
    <scope>NUCLEOTIDE SEQUENCE [LARGE SCALE GENOMIC DNA]</scope>
    <source>
        <strain evidence="2">51987-8</strain>
    </source>
</reference>
<dbReference type="Proteomes" id="UP000076154">
    <property type="component" value="Unassembled WGS sequence"/>
</dbReference>
<keyword evidence="3" id="KW-1185">Reference proteome</keyword>
<dbReference type="SUPFAM" id="SSF56112">
    <property type="entry name" value="Protein kinase-like (PK-like)"/>
    <property type="match status" value="1"/>
</dbReference>
<dbReference type="InterPro" id="IPR011009">
    <property type="entry name" value="Kinase-like_dom_sf"/>
</dbReference>
<dbReference type="EMBL" id="LUEZ02000040">
    <property type="protein sequence ID" value="RDB25759.1"/>
    <property type="molecule type" value="Genomic_DNA"/>
</dbReference>
<protein>
    <recommendedName>
        <fullName evidence="1">Aminoglycoside phosphotransferase domain-containing protein</fullName>
    </recommendedName>
</protein>
<dbReference type="InterPro" id="IPR002575">
    <property type="entry name" value="Aminoglycoside_PTrfase"/>
</dbReference>
<dbReference type="AlphaFoldDB" id="A0A369JTV9"/>
<name>A0A369JTV9_HYPMA</name>
<gene>
    <name evidence="2" type="ORF">Hypma_006251</name>
</gene>
<dbReference type="PANTHER" id="PTHR21310">
    <property type="entry name" value="AMINOGLYCOSIDE PHOSPHOTRANSFERASE-RELATED-RELATED"/>
    <property type="match status" value="1"/>
</dbReference>
<accession>A0A369JTV9</accession>
<dbReference type="Gene3D" id="3.90.1200.10">
    <property type="match status" value="1"/>
</dbReference>
<sequence>MTATHSPLYMPPEAPSMYNPFNTKAIDFSPLKEAVYQLLGCRVLAITHLGRGYFNTVHELMLDKGPPLVARINYNFKTDEKSKEWAVTRLTREIHVLELVRRISPSVPVPHILAQDLDPANSIGAPYTIMERMYGEDQWKAWPTLSQLEKIKFISSLAEATVGIFQVSLPSIGTVERLSEDGRPVVSPYFHHPSGSQTSVPCYNINEYVTHRLDLASKSPYTQSLFDFPVPGLFQRLRVLAEHLIPRDDPTLLQPVLFHRDLDVRNVMVKDAKVSAVIDWEVHSVLPACLAAEYPRFIRFDGYYDLKYALINRKVPTKESWVSVDEAPALKAAFRQAAQHLSNDFLRALDRGEALRQLLEFVHTLNDTSLLACSQWERETSLALNLV</sequence>
<evidence type="ECO:0000313" key="2">
    <source>
        <dbReference type="EMBL" id="RDB25759.1"/>
    </source>
</evidence>
<dbReference type="PANTHER" id="PTHR21310:SF15">
    <property type="entry name" value="AMINOGLYCOSIDE PHOSPHOTRANSFERASE DOMAIN-CONTAINING PROTEIN"/>
    <property type="match status" value="1"/>
</dbReference>
<dbReference type="Pfam" id="PF01636">
    <property type="entry name" value="APH"/>
    <property type="match status" value="1"/>
</dbReference>
<dbReference type="InParanoid" id="A0A369JTV9"/>
<dbReference type="InterPro" id="IPR051678">
    <property type="entry name" value="AGP_Transferase"/>
</dbReference>
<feature type="domain" description="Aminoglycoside phosphotransferase" evidence="1">
    <location>
        <begin position="49"/>
        <end position="281"/>
    </location>
</feature>
<proteinExistence type="predicted"/>
<organism evidence="2 3">
    <name type="scientific">Hypsizygus marmoreus</name>
    <name type="common">White beech mushroom</name>
    <name type="synonym">Agaricus marmoreus</name>
    <dbReference type="NCBI Taxonomy" id="39966"/>
    <lineage>
        <taxon>Eukaryota</taxon>
        <taxon>Fungi</taxon>
        <taxon>Dikarya</taxon>
        <taxon>Basidiomycota</taxon>
        <taxon>Agaricomycotina</taxon>
        <taxon>Agaricomycetes</taxon>
        <taxon>Agaricomycetidae</taxon>
        <taxon>Agaricales</taxon>
        <taxon>Tricholomatineae</taxon>
        <taxon>Lyophyllaceae</taxon>
        <taxon>Hypsizygus</taxon>
    </lineage>
</organism>
<evidence type="ECO:0000259" key="1">
    <source>
        <dbReference type="Pfam" id="PF01636"/>
    </source>
</evidence>
<dbReference type="OrthoDB" id="8300194at2759"/>